<evidence type="ECO:0000256" key="4">
    <source>
        <dbReference type="ARBA" id="ARBA00022723"/>
    </source>
</evidence>
<name>A0A553QRR5_9TELE</name>
<keyword evidence="15" id="KW-1185">Reference proteome</keyword>
<evidence type="ECO:0000313" key="13">
    <source>
        <dbReference type="EMBL" id="TRY92669.1"/>
    </source>
</evidence>
<sequence length="495" mass="55645">MAESSSWGFHRNFDGNRSVPNGEGERNVRDIEVQTDTKVQGQVPRLCKANLFTLLSLWMELFPKKQASRWENKPLQECGLVVVREHRISGLHCSSDHLHAGQVAVLKHGSRLKGCELYFSRKPCSTCLKMLLNAGAGRICYWPGDAELSLLAHTHTASSVLDAGAGERLRASSRALLGVVLQPLTCTTLQFLEEASLNADFLGRIAADNPSLDTENVYRREYRKNMEDFSQKFLIGDEEQHKMVLSKMGLENFCVEPSLSHLRQHMRNLIRILASVAASVPILLERYGFFANDASESPVSQEVIRHCIIQARLLACRTEDPKVGVGAVIWARGKQSHGDGTGGLYLVGCGYNAYPVGSQYAEFPQMDHRIEESQNRKYRYILHAEQNALTFRSAEIKDEENTMMFVTKCPCDECVPLIGCAGIKQIYTTDLDSNKVKDDISYLRFHKLNHVQKFIWQQKVPVETSAEAALPVANGYIKRRAPEETNSQCNKRLRS</sequence>
<dbReference type="EMBL" id="SRMA01025600">
    <property type="protein sequence ID" value="TRY92669.1"/>
    <property type="molecule type" value="Genomic_DNA"/>
</dbReference>
<evidence type="ECO:0000256" key="11">
    <source>
        <dbReference type="ARBA" id="ARBA00049558"/>
    </source>
</evidence>
<evidence type="ECO:0000256" key="9">
    <source>
        <dbReference type="ARBA" id="ARBA00041919"/>
    </source>
</evidence>
<comment type="cofactor">
    <cofactor evidence="1">
        <name>Zn(2+)</name>
        <dbReference type="ChEBI" id="CHEBI:29105"/>
    </cofactor>
</comment>
<dbReference type="EMBL" id="SRMA01025600">
    <property type="protein sequence ID" value="TRY92671.1"/>
    <property type="molecule type" value="Genomic_DNA"/>
</dbReference>
<reference evidence="14" key="2">
    <citation type="submission" date="2019-04" db="EMBL/GenBank/DDBJ databases">
        <authorList>
            <person name="Kadobianskyi M."/>
            <person name="Schulze L."/>
            <person name="Schuelke M."/>
            <person name="Judkewitz B."/>
        </authorList>
    </citation>
    <scope>NUCLEOTIDE SEQUENCE</scope>
    <source>
        <strain evidence="14">Bolton</strain>
        <tissue evidence="14">Whole-body</tissue>
    </source>
</reference>
<dbReference type="InterPro" id="IPR016192">
    <property type="entry name" value="APOBEC/CMP_deaminase_Zn-bd"/>
</dbReference>
<dbReference type="SUPFAM" id="SSF53927">
    <property type="entry name" value="Cytidine deaminase-like"/>
    <property type="match status" value="2"/>
</dbReference>
<evidence type="ECO:0000259" key="12">
    <source>
        <dbReference type="PROSITE" id="PS51747"/>
    </source>
</evidence>
<accession>A0A553QRR5</accession>
<keyword evidence="4" id="KW-0479">Metal-binding</keyword>
<evidence type="ECO:0000256" key="6">
    <source>
        <dbReference type="ARBA" id="ARBA00022801"/>
    </source>
</evidence>
<dbReference type="FunFam" id="3.40.140.10:FF:000030">
    <property type="entry name" value="Cytidine and dCMP deaminase domain-containing protein 1"/>
    <property type="match status" value="1"/>
</dbReference>
<dbReference type="OrthoDB" id="6710946at2759"/>
<proteinExistence type="inferred from homology"/>
<evidence type="ECO:0000256" key="5">
    <source>
        <dbReference type="ARBA" id="ARBA00022737"/>
    </source>
</evidence>
<evidence type="ECO:0000256" key="1">
    <source>
        <dbReference type="ARBA" id="ARBA00001947"/>
    </source>
</evidence>
<feature type="domain" description="CMP/dCMP-type deaminase" evidence="12">
    <location>
        <begin position="302"/>
        <end position="450"/>
    </location>
</feature>
<evidence type="ECO:0000313" key="15">
    <source>
        <dbReference type="Proteomes" id="UP000316079"/>
    </source>
</evidence>
<feature type="domain" description="CMP/dCMP-type deaminase" evidence="12">
    <location>
        <begin position="52"/>
        <end position="167"/>
    </location>
</feature>
<comment type="catalytic activity">
    <reaction evidence="11">
        <text>cytidine + H2O + H(+) = uridine + NH4(+)</text>
        <dbReference type="Rhea" id="RHEA:16069"/>
        <dbReference type="ChEBI" id="CHEBI:15377"/>
        <dbReference type="ChEBI" id="CHEBI:15378"/>
        <dbReference type="ChEBI" id="CHEBI:16704"/>
        <dbReference type="ChEBI" id="CHEBI:17562"/>
        <dbReference type="ChEBI" id="CHEBI:28938"/>
        <dbReference type="EC" id="3.5.4.5"/>
    </reaction>
</comment>
<dbReference type="PROSITE" id="PS51747">
    <property type="entry name" value="CYT_DCMP_DEAMINASES_2"/>
    <property type="match status" value="2"/>
</dbReference>
<comment type="catalytic activity">
    <reaction evidence="10">
        <text>2'-deoxycytidine + H2O + H(+) = 2'-deoxyuridine + NH4(+)</text>
        <dbReference type="Rhea" id="RHEA:13433"/>
        <dbReference type="ChEBI" id="CHEBI:15377"/>
        <dbReference type="ChEBI" id="CHEBI:15378"/>
        <dbReference type="ChEBI" id="CHEBI:15698"/>
        <dbReference type="ChEBI" id="CHEBI:16450"/>
        <dbReference type="ChEBI" id="CHEBI:28938"/>
        <dbReference type="EC" id="3.5.4.5"/>
    </reaction>
</comment>
<dbReference type="PANTHER" id="PTHR11086:SF14">
    <property type="entry name" value="CYTIDINE AND DCMP DEAMINASE DOMAIN-CONTAINING PROTEIN 1"/>
    <property type="match status" value="1"/>
</dbReference>
<evidence type="ECO:0000313" key="14">
    <source>
        <dbReference type="EMBL" id="TRY92671.1"/>
    </source>
</evidence>
<dbReference type="Gene3D" id="3.40.140.10">
    <property type="entry name" value="Cytidine Deaminase, domain 2"/>
    <property type="match status" value="2"/>
</dbReference>
<dbReference type="PANTHER" id="PTHR11086">
    <property type="entry name" value="DEOXYCYTIDYLATE DEAMINASE-RELATED"/>
    <property type="match status" value="1"/>
</dbReference>
<dbReference type="EMBL" id="SRMA01025600">
    <property type="protein sequence ID" value="TRY92670.1"/>
    <property type="molecule type" value="Genomic_DNA"/>
</dbReference>
<gene>
    <name evidence="14" type="ORF">DNTS_007712</name>
</gene>
<dbReference type="Pfam" id="PF00383">
    <property type="entry name" value="dCMP_cyt_deam_1"/>
    <property type="match status" value="2"/>
</dbReference>
<comment type="similarity">
    <text evidence="2">Belongs to the cytidine and deoxycytidylate deaminase family.</text>
</comment>
<dbReference type="GO" id="GO:0005737">
    <property type="term" value="C:cytoplasm"/>
    <property type="evidence" value="ECO:0007669"/>
    <property type="project" value="TreeGrafter"/>
</dbReference>
<reference evidence="14 15" key="1">
    <citation type="journal article" date="2019" name="Sci. Data">
        <title>Hybrid genome assembly and annotation of Danionella translucida.</title>
        <authorList>
            <person name="Kadobianskyi M."/>
            <person name="Schulze L."/>
            <person name="Schuelke M."/>
            <person name="Judkewitz B."/>
        </authorList>
    </citation>
    <scope>NUCLEOTIDE SEQUENCE [LARGE SCALE GENOMIC DNA]</scope>
    <source>
        <strain evidence="14 15">Bolton</strain>
        <tissue evidence="13">Whole-body</tissue>
    </source>
</reference>
<dbReference type="STRING" id="623744.A0A553QRR5"/>
<dbReference type="InterPro" id="IPR016193">
    <property type="entry name" value="Cytidine_deaminase-like"/>
</dbReference>
<dbReference type="GO" id="GO:0004132">
    <property type="term" value="F:dCMP deaminase activity"/>
    <property type="evidence" value="ECO:0007669"/>
    <property type="project" value="TreeGrafter"/>
</dbReference>
<dbReference type="GO" id="GO:0008270">
    <property type="term" value="F:zinc ion binding"/>
    <property type="evidence" value="ECO:0007669"/>
    <property type="project" value="InterPro"/>
</dbReference>
<dbReference type="PROSITE" id="PS00903">
    <property type="entry name" value="CYT_DCMP_DEAMINASES_1"/>
    <property type="match status" value="1"/>
</dbReference>
<dbReference type="Proteomes" id="UP000316079">
    <property type="component" value="Unassembled WGS sequence"/>
</dbReference>
<keyword evidence="5" id="KW-0677">Repeat</keyword>
<dbReference type="InterPro" id="IPR002125">
    <property type="entry name" value="CMP_dCMP_dom"/>
</dbReference>
<organism evidence="14 15">
    <name type="scientific">Danionella cerebrum</name>
    <dbReference type="NCBI Taxonomy" id="2873325"/>
    <lineage>
        <taxon>Eukaryota</taxon>
        <taxon>Metazoa</taxon>
        <taxon>Chordata</taxon>
        <taxon>Craniata</taxon>
        <taxon>Vertebrata</taxon>
        <taxon>Euteleostomi</taxon>
        <taxon>Actinopterygii</taxon>
        <taxon>Neopterygii</taxon>
        <taxon>Teleostei</taxon>
        <taxon>Ostariophysi</taxon>
        <taxon>Cypriniformes</taxon>
        <taxon>Danionidae</taxon>
        <taxon>Danioninae</taxon>
        <taxon>Danionella</taxon>
    </lineage>
</organism>
<dbReference type="AlphaFoldDB" id="A0A553QRR5"/>
<evidence type="ECO:0000256" key="10">
    <source>
        <dbReference type="ARBA" id="ARBA00049252"/>
    </source>
</evidence>
<evidence type="ECO:0000256" key="2">
    <source>
        <dbReference type="ARBA" id="ARBA00006576"/>
    </source>
</evidence>
<protein>
    <recommendedName>
        <fullName evidence="8">Cytidine and dCMP deaminase domain-containing protein 1</fullName>
        <ecNumber evidence="3">3.5.4.5</ecNumber>
    </recommendedName>
    <alternativeName>
        <fullName evidence="9">Cytidine deaminase</fullName>
    </alternativeName>
</protein>
<evidence type="ECO:0000256" key="8">
    <source>
        <dbReference type="ARBA" id="ARBA00040574"/>
    </source>
</evidence>
<evidence type="ECO:0000256" key="3">
    <source>
        <dbReference type="ARBA" id="ARBA00012783"/>
    </source>
</evidence>
<keyword evidence="6" id="KW-0378">Hydrolase</keyword>
<keyword evidence="7" id="KW-0862">Zinc</keyword>
<dbReference type="EC" id="3.5.4.5" evidence="3"/>
<evidence type="ECO:0000256" key="7">
    <source>
        <dbReference type="ARBA" id="ARBA00022833"/>
    </source>
</evidence>
<dbReference type="InterPro" id="IPR015517">
    <property type="entry name" value="dCMP_deaminase-rel"/>
</dbReference>
<comment type="caution">
    <text evidence="14">The sequence shown here is derived from an EMBL/GenBank/DDBJ whole genome shotgun (WGS) entry which is preliminary data.</text>
</comment>